<evidence type="ECO:0000256" key="4">
    <source>
        <dbReference type="RuleBase" id="RU004453"/>
    </source>
</evidence>
<dbReference type="PROSITE" id="PS51910">
    <property type="entry name" value="GH18_2"/>
    <property type="match status" value="1"/>
</dbReference>
<reference evidence="7 8" key="1">
    <citation type="submission" date="2019-03" db="EMBL/GenBank/DDBJ databases">
        <title>Genomic Encyclopedia of Type Strains, Phase IV (KMG-IV): sequencing the most valuable type-strain genomes for metagenomic binning, comparative biology and taxonomic classification.</title>
        <authorList>
            <person name="Goeker M."/>
        </authorList>
    </citation>
    <scope>NUCLEOTIDE SEQUENCE [LARGE SCALE GENOMIC DNA]</scope>
    <source>
        <strain evidence="7 8">DSM 15969</strain>
    </source>
</reference>
<organism evidence="7 8">
    <name type="scientific">Anaerospora hongkongensis</name>
    <dbReference type="NCBI Taxonomy" id="244830"/>
    <lineage>
        <taxon>Bacteria</taxon>
        <taxon>Bacillati</taxon>
        <taxon>Bacillota</taxon>
        <taxon>Negativicutes</taxon>
        <taxon>Selenomonadales</taxon>
        <taxon>Sporomusaceae</taxon>
        <taxon>Anaerospora</taxon>
    </lineage>
</organism>
<dbReference type="InterPro" id="IPR001223">
    <property type="entry name" value="Glyco_hydro18_cat"/>
</dbReference>
<dbReference type="InterPro" id="IPR017853">
    <property type="entry name" value="GH"/>
</dbReference>
<keyword evidence="2 3" id="KW-0326">Glycosidase</keyword>
<feature type="chain" id="PRO_5020876598" evidence="5">
    <location>
        <begin position="30"/>
        <end position="401"/>
    </location>
</feature>
<dbReference type="InterPro" id="IPR029070">
    <property type="entry name" value="Chitinase_insertion_sf"/>
</dbReference>
<feature type="domain" description="GH18" evidence="6">
    <location>
        <begin position="84"/>
        <end position="400"/>
    </location>
</feature>
<dbReference type="InterPro" id="IPR001579">
    <property type="entry name" value="Glyco_hydro_18_chit_AS"/>
</dbReference>
<proteinExistence type="inferred from homology"/>
<comment type="caution">
    <text evidence="7">The sequence shown here is derived from an EMBL/GenBank/DDBJ whole genome shotgun (WGS) entry which is preliminary data.</text>
</comment>
<evidence type="ECO:0000313" key="7">
    <source>
        <dbReference type="EMBL" id="TCL40099.1"/>
    </source>
</evidence>
<evidence type="ECO:0000256" key="5">
    <source>
        <dbReference type="SAM" id="SignalP"/>
    </source>
</evidence>
<sequence length="401" mass="44535">MRDYKKQLSGLLVAVIVMTAMLPAAPAYAFSLQDLMGQTSGTSSQGFVGLIGTLIDNLFGKLANILPAVPSNTGTGVQTPKQGKEIVGFYAEWWGQDTSSFNSLKANSDVIGTIAPFWTTLQSDGSLTNRGGDDHASVVDFARKNNVSTLLLVNNAKESNGQIPIHTLLSNPDLRTQAIGNLEAYIKQYKLDGVNIDFEMVPADDRDNLTAFMKELSSRLKPQGYLVTIDVFPKQDESNDVAAAYDYAQLAQFADKIMIMSYDNHGMWSKAGPIAGIDWVEKNLNYALKLIPKNKLYLGIAAYGYEWSTKGVNSLEYSAVMDLAKQYNAEIKWDDAAKSPHFAYRDMDGIDHQVWFENQESLKYKLDLVNRYDIAGVAMWKLGEEDPGYWPVFKNKLTIKK</sequence>
<evidence type="ECO:0000259" key="6">
    <source>
        <dbReference type="PROSITE" id="PS51910"/>
    </source>
</evidence>
<dbReference type="AlphaFoldDB" id="A0A4R1Q285"/>
<dbReference type="SMART" id="SM00636">
    <property type="entry name" value="Glyco_18"/>
    <property type="match status" value="1"/>
</dbReference>
<dbReference type="InterPro" id="IPR041704">
    <property type="entry name" value="CFLE_GH18"/>
</dbReference>
<evidence type="ECO:0000256" key="1">
    <source>
        <dbReference type="ARBA" id="ARBA00022801"/>
    </source>
</evidence>
<name>A0A4R1Q285_9FIRM</name>
<evidence type="ECO:0000256" key="2">
    <source>
        <dbReference type="ARBA" id="ARBA00023295"/>
    </source>
</evidence>
<dbReference type="SUPFAM" id="SSF51445">
    <property type="entry name" value="(Trans)glycosidases"/>
    <property type="match status" value="1"/>
</dbReference>
<accession>A0A4R1Q285</accession>
<dbReference type="GO" id="GO:0004553">
    <property type="term" value="F:hydrolase activity, hydrolyzing O-glycosyl compounds"/>
    <property type="evidence" value="ECO:0007669"/>
    <property type="project" value="InterPro"/>
</dbReference>
<keyword evidence="1 3" id="KW-0378">Hydrolase</keyword>
<dbReference type="OrthoDB" id="9775889at2"/>
<evidence type="ECO:0000313" key="8">
    <source>
        <dbReference type="Proteomes" id="UP000295063"/>
    </source>
</evidence>
<dbReference type="Pfam" id="PF00704">
    <property type="entry name" value="Glyco_hydro_18"/>
    <property type="match status" value="1"/>
</dbReference>
<dbReference type="PANTHER" id="PTHR46066:SF2">
    <property type="entry name" value="CHITINASE DOMAIN-CONTAINING PROTEIN 1"/>
    <property type="match status" value="1"/>
</dbReference>
<dbReference type="EMBL" id="SLUI01000001">
    <property type="protein sequence ID" value="TCL40099.1"/>
    <property type="molecule type" value="Genomic_DNA"/>
</dbReference>
<dbReference type="Gene3D" id="3.10.50.10">
    <property type="match status" value="1"/>
</dbReference>
<evidence type="ECO:0000256" key="3">
    <source>
        <dbReference type="RuleBase" id="RU000489"/>
    </source>
</evidence>
<dbReference type="GO" id="GO:0008061">
    <property type="term" value="F:chitin binding"/>
    <property type="evidence" value="ECO:0007669"/>
    <property type="project" value="InterPro"/>
</dbReference>
<keyword evidence="5" id="KW-0732">Signal</keyword>
<dbReference type="Gene3D" id="3.20.20.80">
    <property type="entry name" value="Glycosidases"/>
    <property type="match status" value="1"/>
</dbReference>
<feature type="signal peptide" evidence="5">
    <location>
        <begin position="1"/>
        <end position="29"/>
    </location>
</feature>
<dbReference type="GO" id="GO:0005975">
    <property type="term" value="P:carbohydrate metabolic process"/>
    <property type="evidence" value="ECO:0007669"/>
    <property type="project" value="InterPro"/>
</dbReference>
<dbReference type="CDD" id="cd02874">
    <property type="entry name" value="GH18_CFLE_spore_hydrolase"/>
    <property type="match status" value="1"/>
</dbReference>
<dbReference type="Proteomes" id="UP000295063">
    <property type="component" value="Unassembled WGS sequence"/>
</dbReference>
<dbReference type="PANTHER" id="PTHR46066">
    <property type="entry name" value="CHITINASE DOMAIN-CONTAINING PROTEIN 1 FAMILY MEMBER"/>
    <property type="match status" value="1"/>
</dbReference>
<protein>
    <submittedName>
        <fullName evidence="7">Spore germination protein YaaH</fullName>
    </submittedName>
</protein>
<dbReference type="InterPro" id="IPR011583">
    <property type="entry name" value="Chitinase_II/V-like_cat"/>
</dbReference>
<keyword evidence="8" id="KW-1185">Reference proteome</keyword>
<comment type="similarity">
    <text evidence="4">Belongs to the glycosyl hydrolase 18 family.</text>
</comment>
<dbReference type="PROSITE" id="PS01095">
    <property type="entry name" value="GH18_1"/>
    <property type="match status" value="1"/>
</dbReference>
<gene>
    <name evidence="7" type="ORF">EV210_101300</name>
</gene>